<dbReference type="EMBL" id="SOAM01000001">
    <property type="protein sequence ID" value="TDS79652.1"/>
    <property type="molecule type" value="Genomic_DNA"/>
</dbReference>
<reference evidence="3 4" key="1">
    <citation type="submission" date="2019-03" db="EMBL/GenBank/DDBJ databases">
        <title>Genomic Encyclopedia of Archaeal and Bacterial Type Strains, Phase II (KMG-II): from individual species to whole genera.</title>
        <authorList>
            <person name="Goeker M."/>
        </authorList>
    </citation>
    <scope>NUCLEOTIDE SEQUENCE [LARGE SCALE GENOMIC DNA]</scope>
    <source>
        <strain evidence="3 4">DSM 24782</strain>
    </source>
</reference>
<dbReference type="InterPro" id="IPR013740">
    <property type="entry name" value="Redoxin"/>
</dbReference>
<feature type="chain" id="PRO_5021009632" evidence="1">
    <location>
        <begin position="26"/>
        <end position="196"/>
    </location>
</feature>
<dbReference type="PROSITE" id="PS51257">
    <property type="entry name" value="PROKAR_LIPOPROTEIN"/>
    <property type="match status" value="1"/>
</dbReference>
<dbReference type="PANTHER" id="PTHR42852:SF13">
    <property type="entry name" value="PROTEIN DIPZ"/>
    <property type="match status" value="1"/>
</dbReference>
<dbReference type="PROSITE" id="PS51352">
    <property type="entry name" value="THIOREDOXIN_2"/>
    <property type="match status" value="1"/>
</dbReference>
<evidence type="ECO:0000313" key="4">
    <source>
        <dbReference type="Proteomes" id="UP000295344"/>
    </source>
</evidence>
<dbReference type="RefSeq" id="WP_162850660.1">
    <property type="nucleotide sequence ID" value="NZ_BAAARP010000001.1"/>
</dbReference>
<dbReference type="AlphaFoldDB" id="A0A4R7FPI3"/>
<keyword evidence="4" id="KW-1185">Reference proteome</keyword>
<dbReference type="GO" id="GO:0016853">
    <property type="term" value="F:isomerase activity"/>
    <property type="evidence" value="ECO:0007669"/>
    <property type="project" value="UniProtKB-KW"/>
</dbReference>
<evidence type="ECO:0000259" key="2">
    <source>
        <dbReference type="PROSITE" id="PS51352"/>
    </source>
</evidence>
<organism evidence="3 4">
    <name type="scientific">Amnibacterium kyonggiense</name>
    <dbReference type="NCBI Taxonomy" id="595671"/>
    <lineage>
        <taxon>Bacteria</taxon>
        <taxon>Bacillati</taxon>
        <taxon>Actinomycetota</taxon>
        <taxon>Actinomycetes</taxon>
        <taxon>Micrococcales</taxon>
        <taxon>Microbacteriaceae</taxon>
        <taxon>Amnibacterium</taxon>
    </lineage>
</organism>
<gene>
    <name evidence="3" type="ORF">CLV52_0187</name>
</gene>
<evidence type="ECO:0000256" key="1">
    <source>
        <dbReference type="SAM" id="SignalP"/>
    </source>
</evidence>
<keyword evidence="1" id="KW-0732">Signal</keyword>
<dbReference type="InterPro" id="IPR013766">
    <property type="entry name" value="Thioredoxin_domain"/>
</dbReference>
<dbReference type="PANTHER" id="PTHR42852">
    <property type="entry name" value="THIOL:DISULFIDE INTERCHANGE PROTEIN DSBE"/>
    <property type="match status" value="1"/>
</dbReference>
<protein>
    <submittedName>
        <fullName evidence="3">Thiol-disulfide isomerase/thioredoxin</fullName>
    </submittedName>
</protein>
<evidence type="ECO:0000313" key="3">
    <source>
        <dbReference type="EMBL" id="TDS79652.1"/>
    </source>
</evidence>
<sequence length="196" mass="20616">MRRRAAVLAAPLLAALLLLTGCTQAGPQGGPGDVQKVAGDGVAGIDQWKDPSSQVVDFSGRTPDGTTITSKQYRGKVVVVNFWYASCPPCIAEAPTLSSLATEYKGDVQFVGVNVSDDADTTALFERNHKTPYPSVVDQDGGASVQLAFAQVKPPKAVPSTFVLDRKGRVTARMVGLANKSNLNQLIEDALDGTAK</sequence>
<keyword evidence="3" id="KW-0413">Isomerase</keyword>
<dbReference type="Gene3D" id="3.40.30.10">
    <property type="entry name" value="Glutaredoxin"/>
    <property type="match status" value="1"/>
</dbReference>
<dbReference type="CDD" id="cd02966">
    <property type="entry name" value="TlpA_like_family"/>
    <property type="match status" value="1"/>
</dbReference>
<comment type="caution">
    <text evidence="3">The sequence shown here is derived from an EMBL/GenBank/DDBJ whole genome shotgun (WGS) entry which is preliminary data.</text>
</comment>
<feature type="signal peptide" evidence="1">
    <location>
        <begin position="1"/>
        <end position="25"/>
    </location>
</feature>
<feature type="domain" description="Thioredoxin" evidence="2">
    <location>
        <begin position="49"/>
        <end position="196"/>
    </location>
</feature>
<name>A0A4R7FPI3_9MICO</name>
<dbReference type="InterPro" id="IPR036249">
    <property type="entry name" value="Thioredoxin-like_sf"/>
</dbReference>
<dbReference type="GO" id="GO:0016491">
    <property type="term" value="F:oxidoreductase activity"/>
    <property type="evidence" value="ECO:0007669"/>
    <property type="project" value="InterPro"/>
</dbReference>
<dbReference type="SUPFAM" id="SSF52833">
    <property type="entry name" value="Thioredoxin-like"/>
    <property type="match status" value="1"/>
</dbReference>
<dbReference type="Pfam" id="PF08534">
    <property type="entry name" value="Redoxin"/>
    <property type="match status" value="1"/>
</dbReference>
<dbReference type="Proteomes" id="UP000295344">
    <property type="component" value="Unassembled WGS sequence"/>
</dbReference>
<accession>A0A4R7FPI3</accession>
<proteinExistence type="predicted"/>
<dbReference type="InterPro" id="IPR050553">
    <property type="entry name" value="Thioredoxin_ResA/DsbE_sf"/>
</dbReference>